<gene>
    <name evidence="2" type="ORF">WDJ50_17275</name>
</gene>
<dbReference type="EMBL" id="CP149783">
    <property type="protein sequence ID" value="WYF46169.1"/>
    <property type="molecule type" value="Genomic_DNA"/>
</dbReference>
<accession>A0AAU6Q6K9</accession>
<reference evidence="2" key="1">
    <citation type="submission" date="2024-03" db="EMBL/GenBank/DDBJ databases">
        <title>Deinococcus weizhi sp. nov., isolated from human skin.</title>
        <authorList>
            <person name="Wei Z."/>
            <person name="Tian F."/>
            <person name="Yang C."/>
            <person name="Xin L.T."/>
            <person name="Wen Z.J."/>
            <person name="Lan K.C."/>
            <person name="Yu L."/>
            <person name="Zhe W."/>
            <person name="Dan F.D."/>
            <person name="Jun W."/>
            <person name="Rui Z."/>
            <person name="Yong X.J."/>
            <person name="Ting Y."/>
            <person name="Wei X."/>
            <person name="Xu Z.G."/>
            <person name="Xin Z."/>
            <person name="Dong F.G."/>
            <person name="Ni X.M."/>
            <person name="Zheng M.G."/>
            <person name="Chun Y."/>
            <person name="Qian W.X."/>
        </authorList>
    </citation>
    <scope>NUCLEOTIDE SEQUENCE</scope>
    <source>
        <strain evidence="2">VB142</strain>
    </source>
</reference>
<evidence type="ECO:0000256" key="1">
    <source>
        <dbReference type="SAM" id="MobiDB-lite"/>
    </source>
</evidence>
<organism evidence="2">
    <name type="scientific">Deinococcus sp. VB142</name>
    <dbReference type="NCBI Taxonomy" id="3112952"/>
    <lineage>
        <taxon>Bacteria</taxon>
        <taxon>Thermotogati</taxon>
        <taxon>Deinococcota</taxon>
        <taxon>Deinococci</taxon>
        <taxon>Deinococcales</taxon>
        <taxon>Deinococcaceae</taxon>
        <taxon>Deinococcus</taxon>
    </lineage>
</organism>
<dbReference type="RefSeq" id="WP_339097618.1">
    <property type="nucleotide sequence ID" value="NZ_CP149783.1"/>
</dbReference>
<feature type="region of interest" description="Disordered" evidence="1">
    <location>
        <begin position="60"/>
        <end position="83"/>
    </location>
</feature>
<dbReference type="AlphaFoldDB" id="A0AAU6Q6K9"/>
<proteinExistence type="predicted"/>
<sequence>MLKTLPSLLRPLLALLTVLASFMFQTRVGALGDLTPRTVSAAQLQALLLEGVHCGEKAQTAVPDPHAQHSHVPQSSQPTDEHSAHGAHCPFCLTNAFALEAGIVGLPQGPPAALPQPVRSAEFCVLAAVSHADARAPPFWMF</sequence>
<name>A0AAU6Q6K9_9DEIO</name>
<protein>
    <submittedName>
        <fullName evidence="2">DUF2946 family protein</fullName>
    </submittedName>
</protein>
<evidence type="ECO:0000313" key="2">
    <source>
        <dbReference type="EMBL" id="WYF46169.1"/>
    </source>
</evidence>